<dbReference type="PANTHER" id="PTHR41523:SF7">
    <property type="entry name" value="HISTIDINE KINASE"/>
    <property type="match status" value="1"/>
</dbReference>
<dbReference type="InterPro" id="IPR035965">
    <property type="entry name" value="PAS-like_dom_sf"/>
</dbReference>
<sequence length="515" mass="56601">MYAALEKWLTERLGFALVAKSSASFLSGGGEMGRLMRSHDWADSPMGAPETWPQSLRLTVRLLLNTRHPMFIWWGTDLIQFYNDGYRETMGPERHPSALGDRGKDCWQEIWPIIGPQIESVLAGNGSTWDEDRLVPITRNGAREDVWWTYSYSPIDLEGKIGGVLVICNDITKHHLAAARVKAEAQRLNMLFHQAPGFMAVLRGSNHVFELTNSAFVRLVGSRPLVGRSVHEAIPEAAEQGFVELLNTVFTTGIAHVGRRVPMELIGKDNLPSRSLVVDFVYQPIIEDDGSVSGIFVEGIDVTDHVKSEEHLIFLNEELRHRVKNTLAIVSAIATQTLRGQEHDAQLAAFRGRLVAFGRAHDILTLSSTGEVSLYDVVSGAIAAHQSAGRISFKGPALDLGPKQALSLTLAINELATNATKYGSLSAQSGNVSISWNVLREEGGQIFKFLWQESGGPHVQEPSKLGFGTKMINTVLTDFNGRVDLRYASEGIELSLISSVENLKARMTTSMTGTS</sequence>
<evidence type="ECO:0000256" key="2">
    <source>
        <dbReference type="ARBA" id="ARBA00012438"/>
    </source>
</evidence>
<comment type="catalytic activity">
    <reaction evidence="1">
        <text>ATP + protein L-histidine = ADP + protein N-phospho-L-histidine.</text>
        <dbReference type="EC" id="2.7.13.3"/>
    </reaction>
</comment>
<name>A0ABW0Q3V9_9HYPH</name>
<dbReference type="Pfam" id="PF08448">
    <property type="entry name" value="PAS_4"/>
    <property type="match status" value="1"/>
</dbReference>
<keyword evidence="4" id="KW-0597">Phosphoprotein</keyword>
<dbReference type="GO" id="GO:0004673">
    <property type="term" value="F:protein histidine kinase activity"/>
    <property type="evidence" value="ECO:0007669"/>
    <property type="project" value="UniProtKB-EC"/>
</dbReference>
<evidence type="ECO:0000313" key="11">
    <source>
        <dbReference type="Proteomes" id="UP001596150"/>
    </source>
</evidence>
<proteinExistence type="predicted"/>
<dbReference type="InterPro" id="IPR013656">
    <property type="entry name" value="PAS_4"/>
</dbReference>
<evidence type="ECO:0000256" key="8">
    <source>
        <dbReference type="ARBA" id="ARBA00022840"/>
    </source>
</evidence>
<dbReference type="SUPFAM" id="SSF55785">
    <property type="entry name" value="PYP-like sensor domain (PAS domain)"/>
    <property type="match status" value="2"/>
</dbReference>
<gene>
    <name evidence="10" type="ORF">ACFPP9_24565</name>
</gene>
<dbReference type="EMBL" id="JBHSML010000030">
    <property type="protein sequence ID" value="MFC5518959.1"/>
    <property type="molecule type" value="Genomic_DNA"/>
</dbReference>
<reference evidence="11" key="1">
    <citation type="journal article" date="2019" name="Int. J. Syst. Evol. Microbiol.">
        <title>The Global Catalogue of Microorganisms (GCM) 10K type strain sequencing project: providing services to taxonomists for standard genome sequencing and annotation.</title>
        <authorList>
            <consortium name="The Broad Institute Genomics Platform"/>
            <consortium name="The Broad Institute Genome Sequencing Center for Infectious Disease"/>
            <person name="Wu L."/>
            <person name="Ma J."/>
        </authorList>
    </citation>
    <scope>NUCLEOTIDE SEQUENCE [LARGE SCALE GENOMIC DNA]</scope>
    <source>
        <strain evidence="11">KACC 12633</strain>
    </source>
</reference>
<comment type="caution">
    <text evidence="10">The sequence shown here is derived from an EMBL/GenBank/DDBJ whole genome shotgun (WGS) entry which is preliminary data.</text>
</comment>
<dbReference type="PANTHER" id="PTHR41523">
    <property type="entry name" value="TWO-COMPONENT SYSTEM SENSOR PROTEIN"/>
    <property type="match status" value="1"/>
</dbReference>
<organism evidence="10 11">
    <name type="scientific">Kaistia terrae</name>
    <dbReference type="NCBI Taxonomy" id="537017"/>
    <lineage>
        <taxon>Bacteria</taxon>
        <taxon>Pseudomonadati</taxon>
        <taxon>Pseudomonadota</taxon>
        <taxon>Alphaproteobacteria</taxon>
        <taxon>Hyphomicrobiales</taxon>
        <taxon>Kaistiaceae</taxon>
        <taxon>Kaistia</taxon>
    </lineage>
</organism>
<evidence type="ECO:0000256" key="3">
    <source>
        <dbReference type="ARBA" id="ARBA00021740"/>
    </source>
</evidence>
<dbReference type="CDD" id="cd00130">
    <property type="entry name" value="PAS"/>
    <property type="match status" value="1"/>
</dbReference>
<keyword evidence="5 10" id="KW-0808">Transferase</keyword>
<dbReference type="RefSeq" id="WP_266346396.1">
    <property type="nucleotide sequence ID" value="NZ_JAPKNH010000016.1"/>
</dbReference>
<dbReference type="Gene3D" id="3.30.450.20">
    <property type="entry name" value="PAS domain"/>
    <property type="match status" value="2"/>
</dbReference>
<dbReference type="InterPro" id="IPR011102">
    <property type="entry name" value="Sig_transdc_His_kinase_HWE"/>
</dbReference>
<evidence type="ECO:0000256" key="5">
    <source>
        <dbReference type="ARBA" id="ARBA00022679"/>
    </source>
</evidence>
<accession>A0ABW0Q3V9</accession>
<dbReference type="SMART" id="SM00911">
    <property type="entry name" value="HWE_HK"/>
    <property type="match status" value="1"/>
</dbReference>
<dbReference type="Gene3D" id="3.30.565.10">
    <property type="entry name" value="Histidine kinase-like ATPase, C-terminal domain"/>
    <property type="match status" value="1"/>
</dbReference>
<protein>
    <recommendedName>
        <fullName evidence="3">Blue-light-activated histidine kinase</fullName>
        <ecNumber evidence="2">2.7.13.3</ecNumber>
    </recommendedName>
</protein>
<dbReference type="Proteomes" id="UP001596150">
    <property type="component" value="Unassembled WGS sequence"/>
</dbReference>
<keyword evidence="11" id="KW-1185">Reference proteome</keyword>
<dbReference type="EC" id="2.7.13.3" evidence="2"/>
<dbReference type="InterPro" id="IPR000014">
    <property type="entry name" value="PAS"/>
</dbReference>
<dbReference type="InterPro" id="IPR036890">
    <property type="entry name" value="HATPase_C_sf"/>
</dbReference>
<evidence type="ECO:0000259" key="9">
    <source>
        <dbReference type="SMART" id="SM00911"/>
    </source>
</evidence>
<evidence type="ECO:0000256" key="6">
    <source>
        <dbReference type="ARBA" id="ARBA00022741"/>
    </source>
</evidence>
<evidence type="ECO:0000256" key="4">
    <source>
        <dbReference type="ARBA" id="ARBA00022553"/>
    </source>
</evidence>
<dbReference type="Pfam" id="PF07536">
    <property type="entry name" value="HWE_HK"/>
    <property type="match status" value="1"/>
</dbReference>
<feature type="domain" description="Signal transduction histidine kinase HWE region" evidence="9">
    <location>
        <begin position="318"/>
        <end position="397"/>
    </location>
</feature>
<evidence type="ECO:0000256" key="1">
    <source>
        <dbReference type="ARBA" id="ARBA00000085"/>
    </source>
</evidence>
<keyword evidence="8" id="KW-0067">ATP-binding</keyword>
<evidence type="ECO:0000313" key="10">
    <source>
        <dbReference type="EMBL" id="MFC5518959.1"/>
    </source>
</evidence>
<keyword evidence="6" id="KW-0547">Nucleotide-binding</keyword>
<evidence type="ECO:0000256" key="7">
    <source>
        <dbReference type="ARBA" id="ARBA00022777"/>
    </source>
</evidence>
<keyword evidence="7 10" id="KW-0418">Kinase</keyword>